<keyword evidence="2 3" id="KW-0040">ANK repeat</keyword>
<comment type="caution">
    <text evidence="4">The sequence shown here is derived from an EMBL/GenBank/DDBJ whole genome shotgun (WGS) entry which is preliminary data.</text>
</comment>
<dbReference type="AlphaFoldDB" id="A0AAV7JLD2"/>
<feature type="repeat" description="ANK" evidence="3">
    <location>
        <begin position="208"/>
        <end position="231"/>
    </location>
</feature>
<dbReference type="Pfam" id="PF12796">
    <property type="entry name" value="Ank_2"/>
    <property type="match status" value="2"/>
</dbReference>
<dbReference type="PROSITE" id="PS50088">
    <property type="entry name" value="ANK_REPEAT"/>
    <property type="match status" value="2"/>
</dbReference>
<dbReference type="InterPro" id="IPR036770">
    <property type="entry name" value="Ankyrin_rpt-contain_sf"/>
</dbReference>
<sequence>MDLDSFDKLLVDELDIKPVKFPHTSGYCSSCKKAKHPQLEAAGSGHESCLHYSLQTEGLVSKDSFGATALHIAARKGMTQSLQCIVDVCSPVEAFRAHNKASPAHDAAGTGNLESLIFLIENTACTAHDRDKNQATPLHWAAQLGHTEVVDWLISDAGAQPDVKNTAGLTPIHLAASKNKLDTLKWLSNHLKNHYVNSQTYIDARALNGETPLYFAAQEGHLQIVTWLVEKVCPVIDV</sequence>
<dbReference type="Proteomes" id="UP001165289">
    <property type="component" value="Unassembled WGS sequence"/>
</dbReference>
<dbReference type="SUPFAM" id="SSF48403">
    <property type="entry name" value="Ankyrin repeat"/>
    <property type="match status" value="1"/>
</dbReference>
<keyword evidence="1" id="KW-0677">Repeat</keyword>
<dbReference type="PANTHER" id="PTHR24198">
    <property type="entry name" value="ANKYRIN REPEAT AND PROTEIN KINASE DOMAIN-CONTAINING PROTEIN"/>
    <property type="match status" value="1"/>
</dbReference>
<evidence type="ECO:0000313" key="5">
    <source>
        <dbReference type="Proteomes" id="UP001165289"/>
    </source>
</evidence>
<proteinExistence type="predicted"/>
<dbReference type="PANTHER" id="PTHR24198:SF165">
    <property type="entry name" value="ANKYRIN REPEAT-CONTAINING PROTEIN-RELATED"/>
    <property type="match status" value="1"/>
</dbReference>
<dbReference type="InterPro" id="IPR002110">
    <property type="entry name" value="Ankyrin_rpt"/>
</dbReference>
<keyword evidence="5" id="KW-1185">Reference proteome</keyword>
<protein>
    <submittedName>
        <fullName evidence="4">Espin-like</fullName>
    </submittedName>
</protein>
<evidence type="ECO:0000256" key="3">
    <source>
        <dbReference type="PROSITE-ProRule" id="PRU00023"/>
    </source>
</evidence>
<evidence type="ECO:0000256" key="1">
    <source>
        <dbReference type="ARBA" id="ARBA00022737"/>
    </source>
</evidence>
<reference evidence="4 5" key="1">
    <citation type="journal article" date="2023" name="BMC Biol.">
        <title>The compact genome of the sponge Oopsacas minuta (Hexactinellida) is lacking key metazoan core genes.</title>
        <authorList>
            <person name="Santini S."/>
            <person name="Schenkelaars Q."/>
            <person name="Jourda C."/>
            <person name="Duchesne M."/>
            <person name="Belahbib H."/>
            <person name="Rocher C."/>
            <person name="Selva M."/>
            <person name="Riesgo A."/>
            <person name="Vervoort M."/>
            <person name="Leys S.P."/>
            <person name="Kodjabachian L."/>
            <person name="Le Bivic A."/>
            <person name="Borchiellini C."/>
            <person name="Claverie J.M."/>
            <person name="Renard E."/>
        </authorList>
    </citation>
    <scope>NUCLEOTIDE SEQUENCE [LARGE SCALE GENOMIC DNA]</scope>
    <source>
        <strain evidence="4">SPO-2</strain>
    </source>
</reference>
<dbReference type="Gene3D" id="1.25.40.20">
    <property type="entry name" value="Ankyrin repeat-containing domain"/>
    <property type="match status" value="1"/>
</dbReference>
<dbReference type="EMBL" id="JAKMXF010000320">
    <property type="protein sequence ID" value="KAI6649522.1"/>
    <property type="molecule type" value="Genomic_DNA"/>
</dbReference>
<gene>
    <name evidence="4" type="ORF">LOD99_6688</name>
</gene>
<dbReference type="SMART" id="SM00248">
    <property type="entry name" value="ANK"/>
    <property type="match status" value="5"/>
</dbReference>
<organism evidence="4 5">
    <name type="scientific">Oopsacas minuta</name>
    <dbReference type="NCBI Taxonomy" id="111878"/>
    <lineage>
        <taxon>Eukaryota</taxon>
        <taxon>Metazoa</taxon>
        <taxon>Porifera</taxon>
        <taxon>Hexactinellida</taxon>
        <taxon>Hexasterophora</taxon>
        <taxon>Lyssacinosida</taxon>
        <taxon>Leucopsacidae</taxon>
        <taxon>Oopsacas</taxon>
    </lineage>
</organism>
<name>A0AAV7JLD2_9METZ</name>
<evidence type="ECO:0000313" key="4">
    <source>
        <dbReference type="EMBL" id="KAI6649522.1"/>
    </source>
</evidence>
<accession>A0AAV7JLD2</accession>
<dbReference type="PROSITE" id="PS50297">
    <property type="entry name" value="ANK_REP_REGION"/>
    <property type="match status" value="2"/>
</dbReference>
<feature type="repeat" description="ANK" evidence="3">
    <location>
        <begin position="133"/>
        <end position="166"/>
    </location>
</feature>
<evidence type="ECO:0000256" key="2">
    <source>
        <dbReference type="ARBA" id="ARBA00023043"/>
    </source>
</evidence>